<accession>A0A1H4JRS4</accession>
<dbReference type="Gene3D" id="1.25.40.10">
    <property type="entry name" value="Tetratricopeptide repeat domain"/>
    <property type="match status" value="1"/>
</dbReference>
<reference evidence="3" key="1">
    <citation type="submission" date="2016-10" db="EMBL/GenBank/DDBJ databases">
        <authorList>
            <person name="de Groot N.N."/>
        </authorList>
    </citation>
    <scope>NUCLEOTIDE SEQUENCE [LARGE SCALE GENOMIC DNA]</scope>
    <source>
        <strain evidence="3">DSM 44544</strain>
    </source>
</reference>
<dbReference type="SUPFAM" id="SSF48452">
    <property type="entry name" value="TPR-like"/>
    <property type="match status" value="1"/>
</dbReference>
<organism evidence="3 4">
    <name type="scientific">Amycolatopsis tolypomycina</name>
    <dbReference type="NCBI Taxonomy" id="208445"/>
    <lineage>
        <taxon>Bacteria</taxon>
        <taxon>Bacillati</taxon>
        <taxon>Actinomycetota</taxon>
        <taxon>Actinomycetes</taxon>
        <taxon>Pseudonocardiales</taxon>
        <taxon>Pseudonocardiaceae</taxon>
        <taxon>Amycolatopsis</taxon>
    </lineage>
</organism>
<keyword evidence="4" id="KW-1185">Reference proteome</keyword>
<dbReference type="AlphaFoldDB" id="A0A1H4JRS4"/>
<dbReference type="RefSeq" id="WP_244169986.1">
    <property type="nucleotide sequence ID" value="NZ_FNSO01000001.1"/>
</dbReference>
<evidence type="ECO:0000313" key="2">
    <source>
        <dbReference type="EMBL" id="SEB28782.1"/>
    </source>
</evidence>
<proteinExistence type="predicted"/>
<feature type="region of interest" description="Disordered" evidence="1">
    <location>
        <begin position="84"/>
        <end position="103"/>
    </location>
</feature>
<dbReference type="Proteomes" id="UP000199622">
    <property type="component" value="Unassembled WGS sequence"/>
</dbReference>
<dbReference type="EMBL" id="FNSO01000001">
    <property type="protein sequence ID" value="SEB28782.1"/>
    <property type="molecule type" value="Genomic_DNA"/>
</dbReference>
<evidence type="ECO:0008006" key="5">
    <source>
        <dbReference type="Google" id="ProtNLM"/>
    </source>
</evidence>
<dbReference type="InterPro" id="IPR011990">
    <property type="entry name" value="TPR-like_helical_dom_sf"/>
</dbReference>
<evidence type="ECO:0000313" key="3">
    <source>
        <dbReference type="EMBL" id="SEB49044.1"/>
    </source>
</evidence>
<sequence length="473" mass="51751">MNEQGRVPNTQLAALMREAQLSQKSLAHHMRMISERDNGKPIAPSHTNVAKWLSGETRRPNARTCQVLVKALSGRLQRRLTLEDVGYGGGRPGNTPDESPLDYPETIEATVTSLERLAAYELRDGAATGGLVVVPEAWDGLLTRWTYGEDSEPHAPVEPRPIGEVDVEVVKDATAYFANADYRYGGGRPRPMVGTFLKTEVLPLLPAVSPSTAIGREYFREVAALTRLAGWTAYDIGEHGAAQHYLFLAFRLARAAGDKALCGRILAGMSHQANFLGHFERAVHLARGAAFGARDHATATTNALFYAMEARALASMGKTAETIAALAAAEQWLGKSDPEKDPEWITYFDNAELHAEFAHCYRDLGQADLAVHHAAESISSSKNLYVRSLSFCRTVLATGHLQANEIEEAVKVAQGVVDTAVQLKSFRVVSYLHDFRKRLRGHSSESAVRDFTEQTESLLGSVDSPLSRQLFIA</sequence>
<evidence type="ECO:0000313" key="4">
    <source>
        <dbReference type="Proteomes" id="UP000199622"/>
    </source>
</evidence>
<name>A0A1H4JRS4_9PSEU</name>
<dbReference type="EMBL" id="FNSO01000003">
    <property type="protein sequence ID" value="SEB49044.1"/>
    <property type="molecule type" value="Genomic_DNA"/>
</dbReference>
<gene>
    <name evidence="2" type="ORF">SAMN04489727_0012</name>
    <name evidence="3" type="ORF">SAMN04489727_2149</name>
</gene>
<dbReference type="STRING" id="208445.SAMN04489727_0012"/>
<evidence type="ECO:0000256" key="1">
    <source>
        <dbReference type="SAM" id="MobiDB-lite"/>
    </source>
</evidence>
<reference evidence="4" key="2">
    <citation type="submission" date="2016-10" db="EMBL/GenBank/DDBJ databases">
        <authorList>
            <person name="Varghese N."/>
            <person name="Submissions S."/>
        </authorList>
    </citation>
    <scope>NUCLEOTIDE SEQUENCE [LARGE SCALE GENOMIC DNA]</scope>
    <source>
        <strain evidence="4">DSM 44544</strain>
    </source>
</reference>
<protein>
    <recommendedName>
        <fullName evidence="5">HTH cro/C1-type domain-containing protein</fullName>
    </recommendedName>
</protein>